<dbReference type="InterPro" id="IPR029052">
    <property type="entry name" value="Metallo-depent_PP-like"/>
</dbReference>
<dbReference type="Pfam" id="PF12850">
    <property type="entry name" value="Metallophos_2"/>
    <property type="match status" value="1"/>
</dbReference>
<evidence type="ECO:0000256" key="2">
    <source>
        <dbReference type="RuleBase" id="RU362039"/>
    </source>
</evidence>
<evidence type="ECO:0000313" key="4">
    <source>
        <dbReference type="EMBL" id="KRO00608.1"/>
    </source>
</evidence>
<dbReference type="EC" id="3.1.4.-" evidence="2"/>
<comment type="cofactor">
    <cofactor evidence="2">
        <name>a divalent metal cation</name>
        <dbReference type="ChEBI" id="CHEBI:60240"/>
    </cofactor>
</comment>
<dbReference type="RefSeq" id="WP_057879874.1">
    <property type="nucleotide sequence ID" value="NZ_JQCF01000002.1"/>
</dbReference>
<dbReference type="Proteomes" id="UP000051006">
    <property type="component" value="Unassembled WGS sequence"/>
</dbReference>
<dbReference type="PIRSF" id="PIRSF000883">
    <property type="entry name" value="Pesterase_MJ0912"/>
    <property type="match status" value="1"/>
</dbReference>
<evidence type="ECO:0000256" key="1">
    <source>
        <dbReference type="ARBA" id="ARBA00008950"/>
    </source>
</evidence>
<dbReference type="InterPro" id="IPR024654">
    <property type="entry name" value="Calcineurin-like_PHP_lpxH"/>
</dbReference>
<dbReference type="SUPFAM" id="SSF56300">
    <property type="entry name" value="Metallo-dependent phosphatases"/>
    <property type="match status" value="1"/>
</dbReference>
<dbReference type="InterPro" id="IPR050126">
    <property type="entry name" value="Ap4A_hydrolase"/>
</dbReference>
<sequence>MKKVAIISDIHGNFTAFKNVIADAESQNVDEYWFLGDLLMPGPGTDSIMELLNSINTTQMIRGNWDDFLFEDILTIGRKYIQEPQTTYIVELIKYVSDHIAPKYLNQMQQWPIYSETKISGLNILLTHNYPAQNHGHELLPYKKQQNFDKLLFNKPYDIAIYGHTHHQLFRTSSNDQLVINPGSIGQPYTAWDNFNADRRAQYTIITFDDTGYGGIDFRKVAYSIDDELKFAEENNLPFFKLYKKIFTDGKAFTHNNEALNKQIEKYDYKKDVLKYLDQLARFKENSSENS</sequence>
<name>A0A0R2LMI5_9LACO</name>
<evidence type="ECO:0000259" key="3">
    <source>
        <dbReference type="Pfam" id="PF12850"/>
    </source>
</evidence>
<dbReference type="EMBL" id="JQCF01000002">
    <property type="protein sequence ID" value="KRO00608.1"/>
    <property type="molecule type" value="Genomic_DNA"/>
</dbReference>
<dbReference type="GO" id="GO:0016791">
    <property type="term" value="F:phosphatase activity"/>
    <property type="evidence" value="ECO:0007669"/>
    <property type="project" value="TreeGrafter"/>
</dbReference>
<keyword evidence="5" id="KW-1185">Reference proteome</keyword>
<dbReference type="GO" id="GO:0046872">
    <property type="term" value="F:metal ion binding"/>
    <property type="evidence" value="ECO:0007669"/>
    <property type="project" value="UniProtKB-KW"/>
</dbReference>
<dbReference type="STRING" id="993692.IV57_GL001046"/>
<keyword evidence="2" id="KW-0479">Metal-binding</keyword>
<dbReference type="AlphaFoldDB" id="A0A0R2LMI5"/>
<dbReference type="Gene3D" id="3.60.21.10">
    <property type="match status" value="1"/>
</dbReference>
<gene>
    <name evidence="4" type="ORF">IV57_GL001046</name>
</gene>
<dbReference type="InterPro" id="IPR000979">
    <property type="entry name" value="Phosphodiesterase_MJ0936/Vps29"/>
</dbReference>
<dbReference type="GO" id="GO:0005737">
    <property type="term" value="C:cytoplasm"/>
    <property type="evidence" value="ECO:0007669"/>
    <property type="project" value="TreeGrafter"/>
</dbReference>
<evidence type="ECO:0000313" key="5">
    <source>
        <dbReference type="Proteomes" id="UP000051006"/>
    </source>
</evidence>
<protein>
    <recommendedName>
        <fullName evidence="2">Phosphoesterase</fullName>
        <ecNumber evidence="2">3.1.4.-</ecNumber>
    </recommendedName>
</protein>
<dbReference type="OrthoDB" id="9813918at2"/>
<dbReference type="NCBIfam" id="TIGR00040">
    <property type="entry name" value="yfcE"/>
    <property type="match status" value="1"/>
</dbReference>
<accession>A0A0R2LMI5</accession>
<feature type="domain" description="Calcineurin-like phosphoesterase" evidence="3">
    <location>
        <begin position="3"/>
        <end position="190"/>
    </location>
</feature>
<dbReference type="InterPro" id="IPR011152">
    <property type="entry name" value="Pesterase_MJ0912"/>
</dbReference>
<organism evidence="4 5">
    <name type="scientific">Companilactobacillus kimchiensis</name>
    <dbReference type="NCBI Taxonomy" id="993692"/>
    <lineage>
        <taxon>Bacteria</taxon>
        <taxon>Bacillati</taxon>
        <taxon>Bacillota</taxon>
        <taxon>Bacilli</taxon>
        <taxon>Lactobacillales</taxon>
        <taxon>Lactobacillaceae</taxon>
        <taxon>Companilactobacillus</taxon>
    </lineage>
</organism>
<dbReference type="PANTHER" id="PTHR42850:SF2">
    <property type="entry name" value="BLL5683 PROTEIN"/>
    <property type="match status" value="1"/>
</dbReference>
<reference evidence="4 5" key="1">
    <citation type="journal article" date="2015" name="Genome Announc.">
        <title>Expanding the biotechnology potential of lactobacilli through comparative genomics of 213 strains and associated genera.</title>
        <authorList>
            <person name="Sun Z."/>
            <person name="Harris H.M."/>
            <person name="McCann A."/>
            <person name="Guo C."/>
            <person name="Argimon S."/>
            <person name="Zhang W."/>
            <person name="Yang X."/>
            <person name="Jeffery I.B."/>
            <person name="Cooney J.C."/>
            <person name="Kagawa T.F."/>
            <person name="Liu W."/>
            <person name="Song Y."/>
            <person name="Salvetti E."/>
            <person name="Wrobel A."/>
            <person name="Rasinkangas P."/>
            <person name="Parkhill J."/>
            <person name="Rea M.C."/>
            <person name="O'Sullivan O."/>
            <person name="Ritari J."/>
            <person name="Douillard F.P."/>
            <person name="Paul Ross R."/>
            <person name="Yang R."/>
            <person name="Briner A.E."/>
            <person name="Felis G.E."/>
            <person name="de Vos W.M."/>
            <person name="Barrangou R."/>
            <person name="Klaenhammer T.R."/>
            <person name="Caufield P.W."/>
            <person name="Cui Y."/>
            <person name="Zhang H."/>
            <person name="O'Toole P.W."/>
        </authorList>
    </citation>
    <scope>NUCLEOTIDE SEQUENCE [LARGE SCALE GENOMIC DNA]</scope>
    <source>
        <strain evidence="4 5">DSM 24716</strain>
    </source>
</reference>
<dbReference type="PANTHER" id="PTHR42850">
    <property type="entry name" value="METALLOPHOSPHOESTERASE"/>
    <property type="match status" value="1"/>
</dbReference>
<dbReference type="PATRIC" id="fig|993692.3.peg.1061"/>
<comment type="similarity">
    <text evidence="1 2">Belongs to the metallophosphoesterase superfamily. YfcE family.</text>
</comment>
<proteinExistence type="inferred from homology"/>
<comment type="caution">
    <text evidence="4">The sequence shown here is derived from an EMBL/GenBank/DDBJ whole genome shotgun (WGS) entry which is preliminary data.</text>
</comment>